<dbReference type="Pfam" id="PF03761">
    <property type="entry name" value="DUF316"/>
    <property type="match status" value="1"/>
</dbReference>
<comment type="caution">
    <text evidence="3">The sequence shown here is derived from an EMBL/GenBank/DDBJ whole genome shotgun (WGS) entry which is preliminary data.</text>
</comment>
<feature type="compositionally biased region" description="Polar residues" evidence="1">
    <location>
        <begin position="312"/>
        <end position="329"/>
    </location>
</feature>
<dbReference type="GeneID" id="9808368"/>
<sequence>MDKNRNLQWIFLIFVISQHVVICQKLTENENLIRLRDCGHQFLPQPSQNGSNVSIGYSNETVRNSVWLSWVTQLPNTKELDFKKSAAFPISKRHIFTSSQVVLTAEKKWAYDGVPYKGCKKEIGYVDVPENTLKNLNVSSGGRRVEVLKGRIFACDRTDLNRTYHPLLLETEPLTVPNIPCLADDETIKYKQDAEVHAYGLEGDIMAHRKLRIELKDRTDNTWVCTQPRYFADNSRGGPLVMDVSGKATVIGLKGAAVNDPDGTNYFYNMAVFQDEICEHSGVCFVKNFTEALAKISTTEAPVTKAPEDGGLSQNTPKRPGNNGTPQRSGSEDSEIPRRPSPDADESEEQKKPTYSEIDEEEDTDILLDKDFNRGTRFGEHGLLFVFLFVVSMI</sequence>
<keyword evidence="2" id="KW-0732">Signal</keyword>
<dbReference type="PANTHER" id="PTHR34005:SF2">
    <property type="entry name" value="DUF4817 DOMAIN-CONTAINING PROTEIN-RELATED"/>
    <property type="match status" value="1"/>
</dbReference>
<gene>
    <name evidence="3" type="ORF">GCK72_012548</name>
</gene>
<dbReference type="KEGG" id="crq:GCK72_012548"/>
<feature type="chain" id="PRO_5025551583" evidence="2">
    <location>
        <begin position="24"/>
        <end position="394"/>
    </location>
</feature>
<dbReference type="AlphaFoldDB" id="A0A6A5GNF3"/>
<proteinExistence type="predicted"/>
<dbReference type="InterPro" id="IPR005514">
    <property type="entry name" value="DUF316"/>
</dbReference>
<evidence type="ECO:0000313" key="4">
    <source>
        <dbReference type="Proteomes" id="UP000483820"/>
    </source>
</evidence>
<reference evidence="3 4" key="1">
    <citation type="submission" date="2019-12" db="EMBL/GenBank/DDBJ databases">
        <title>Chromosome-level assembly of the Caenorhabditis remanei genome.</title>
        <authorList>
            <person name="Teterina A.A."/>
            <person name="Willis J.H."/>
            <person name="Phillips P.C."/>
        </authorList>
    </citation>
    <scope>NUCLEOTIDE SEQUENCE [LARGE SCALE GENOMIC DNA]</scope>
    <source>
        <strain evidence="3 4">PX506</strain>
        <tissue evidence="3">Whole organism</tissue>
    </source>
</reference>
<organism evidence="3 4">
    <name type="scientific">Caenorhabditis remanei</name>
    <name type="common">Caenorhabditis vulgaris</name>
    <dbReference type="NCBI Taxonomy" id="31234"/>
    <lineage>
        <taxon>Eukaryota</taxon>
        <taxon>Metazoa</taxon>
        <taxon>Ecdysozoa</taxon>
        <taxon>Nematoda</taxon>
        <taxon>Chromadorea</taxon>
        <taxon>Rhabditida</taxon>
        <taxon>Rhabditina</taxon>
        <taxon>Rhabditomorpha</taxon>
        <taxon>Rhabditoidea</taxon>
        <taxon>Rhabditidae</taxon>
        <taxon>Peloderinae</taxon>
        <taxon>Caenorhabditis</taxon>
    </lineage>
</organism>
<evidence type="ECO:0000256" key="2">
    <source>
        <dbReference type="SAM" id="SignalP"/>
    </source>
</evidence>
<feature type="region of interest" description="Disordered" evidence="1">
    <location>
        <begin position="300"/>
        <end position="365"/>
    </location>
</feature>
<feature type="signal peptide" evidence="2">
    <location>
        <begin position="1"/>
        <end position="23"/>
    </location>
</feature>
<dbReference type="Proteomes" id="UP000483820">
    <property type="component" value="Chromosome IV"/>
</dbReference>
<dbReference type="CTD" id="9808368"/>
<protein>
    <submittedName>
        <fullName evidence="3">Uncharacterized protein</fullName>
    </submittedName>
</protein>
<dbReference type="RefSeq" id="XP_003096175.2">
    <property type="nucleotide sequence ID" value="XM_003096127.2"/>
</dbReference>
<evidence type="ECO:0000256" key="1">
    <source>
        <dbReference type="SAM" id="MobiDB-lite"/>
    </source>
</evidence>
<dbReference type="PANTHER" id="PTHR34005">
    <property type="entry name" value="PROTEIN CBG15054-RELATED"/>
    <property type="match status" value="1"/>
</dbReference>
<evidence type="ECO:0000313" key="3">
    <source>
        <dbReference type="EMBL" id="KAF1756095.1"/>
    </source>
</evidence>
<dbReference type="EMBL" id="WUAV01000004">
    <property type="protein sequence ID" value="KAF1756095.1"/>
    <property type="molecule type" value="Genomic_DNA"/>
</dbReference>
<name>A0A6A5GNF3_CAERE</name>
<accession>A0A6A5GNF3</accession>